<proteinExistence type="predicted"/>
<sequence>MARQTRLEEWQQFKYPAYQFNHVAQFGISESQQNKFTGVSTAEFKQIAKLHYAVRNQTISDRVQAAGTAYQDSVMIVIRHNRDLASRDVLYVKIDDKLYRVINYSVNNSTYNSVDLLTLSRVKKVS</sequence>
<dbReference type="Proteomes" id="UP000547628">
    <property type="component" value="Unassembled WGS sequence"/>
</dbReference>
<organism evidence="1 2">
    <name type="scientific">Limosilactobacillus albertensis</name>
    <dbReference type="NCBI Taxonomy" id="2759752"/>
    <lineage>
        <taxon>Bacteria</taxon>
        <taxon>Bacillati</taxon>
        <taxon>Bacillota</taxon>
        <taxon>Bacilli</taxon>
        <taxon>Lactobacillales</taxon>
        <taxon>Lactobacillaceae</taxon>
        <taxon>Limosilactobacillus</taxon>
    </lineage>
</organism>
<dbReference type="EMBL" id="JACIVD010000048">
    <property type="protein sequence ID" value="MBB1122783.1"/>
    <property type="molecule type" value="Genomic_DNA"/>
</dbReference>
<gene>
    <name evidence="1" type="ORF">H5S41_02210</name>
</gene>
<accession>A0A839GXD6</accession>
<dbReference type="Pfam" id="PF05521">
    <property type="entry name" value="Phage_HCP"/>
    <property type="match status" value="1"/>
</dbReference>
<evidence type="ECO:0000313" key="2">
    <source>
        <dbReference type="Proteomes" id="UP000547628"/>
    </source>
</evidence>
<name>A0A839GXD6_9LACO</name>
<dbReference type="RefSeq" id="WP_182602075.1">
    <property type="nucleotide sequence ID" value="NZ_JACIVD010000048.1"/>
</dbReference>
<protein>
    <submittedName>
        <fullName evidence="1">Phage head closure protein</fullName>
    </submittedName>
</protein>
<dbReference type="InterPro" id="IPR008767">
    <property type="entry name" value="Phage_SPP1_head-tail_adaptor"/>
</dbReference>
<dbReference type="AlphaFoldDB" id="A0A839GXD6"/>
<reference evidence="1 2" key="1">
    <citation type="submission" date="2020-07" db="EMBL/GenBank/DDBJ databases">
        <title>Description of Limosilactobacillus balticus sp. nov., Limosilactobacillus agrestis sp. nov., Limosilactobacillus albertensis sp. nov., Limosilactobacillus rudii sp. nov., Limosilactobacillus fastidiosus sp. nov., five novel Limosilactobacillus species isolated from the vertebrate gastrointestinal tract, and proposal of 6 subspecies of Limosilactobacillus reuteri adapted to the gastrointestinal tract of specific vertebrate hosts.</title>
        <authorList>
            <person name="Li F."/>
            <person name="Cheng C."/>
            <person name="Zheng J."/>
            <person name="Quevedo R.M."/>
            <person name="Li J."/>
            <person name="Roos S."/>
            <person name="Gaenzle M.G."/>
            <person name="Walter J."/>
        </authorList>
    </citation>
    <scope>NUCLEOTIDE SEQUENCE [LARGE SCALE GENOMIC DNA]</scope>
    <source>
        <strain evidence="1 2">Lr3000</strain>
    </source>
</reference>
<comment type="caution">
    <text evidence="1">The sequence shown here is derived from an EMBL/GenBank/DDBJ whole genome shotgun (WGS) entry which is preliminary data.</text>
</comment>
<dbReference type="NCBIfam" id="TIGR01563">
    <property type="entry name" value="gp16_SPP1"/>
    <property type="match status" value="1"/>
</dbReference>
<evidence type="ECO:0000313" key="1">
    <source>
        <dbReference type="EMBL" id="MBB1122783.1"/>
    </source>
</evidence>